<dbReference type="OrthoDB" id="5296580at2"/>
<dbReference type="Gene3D" id="2.30.30.830">
    <property type="match status" value="1"/>
</dbReference>
<dbReference type="Pfam" id="PF04351">
    <property type="entry name" value="PilP"/>
    <property type="match status" value="1"/>
</dbReference>
<reference evidence="1 2" key="1">
    <citation type="submission" date="2019-07" db="EMBL/GenBank/DDBJ databases">
        <title>Complete genome sequence of Comamonas sp. NLF 7-7 isolated from livestock.</title>
        <authorList>
            <person name="Kim D.H."/>
            <person name="Kim J.G."/>
        </authorList>
    </citation>
    <scope>NUCLEOTIDE SEQUENCE [LARGE SCALE GENOMIC DNA]</scope>
    <source>
        <strain evidence="1 2">NLF 7-7</strain>
    </source>
</reference>
<dbReference type="PROSITE" id="PS51257">
    <property type="entry name" value="PROKAR_LIPOPROTEIN"/>
    <property type="match status" value="1"/>
</dbReference>
<dbReference type="PIRSF" id="PIRSF016481">
    <property type="entry name" value="Pilus_assembly_PilP"/>
    <property type="match status" value="1"/>
</dbReference>
<proteinExistence type="predicted"/>
<evidence type="ECO:0000313" key="2">
    <source>
        <dbReference type="Proteomes" id="UP000321199"/>
    </source>
</evidence>
<dbReference type="Proteomes" id="UP000321199">
    <property type="component" value="Chromosome"/>
</dbReference>
<dbReference type="InterPro" id="IPR007446">
    <property type="entry name" value="PilP"/>
</dbReference>
<evidence type="ECO:0000313" key="1">
    <source>
        <dbReference type="EMBL" id="QEA13680.1"/>
    </source>
</evidence>
<accession>A0A5B8RW13</accession>
<protein>
    <submittedName>
        <fullName evidence="1">Pilus assembly protein PilP</fullName>
    </submittedName>
</protein>
<keyword evidence="2" id="KW-1185">Reference proteome</keyword>
<name>A0A5B8RW13_9BURK</name>
<gene>
    <name evidence="1" type="ORF">FOZ74_11935</name>
</gene>
<dbReference type="KEGG" id="cof:FOZ74_11935"/>
<organism evidence="1 2">
    <name type="scientific">Comamonas flocculans</name>
    <dbReference type="NCBI Taxonomy" id="2597701"/>
    <lineage>
        <taxon>Bacteria</taxon>
        <taxon>Pseudomonadati</taxon>
        <taxon>Pseudomonadota</taxon>
        <taxon>Betaproteobacteria</taxon>
        <taxon>Burkholderiales</taxon>
        <taxon>Comamonadaceae</taxon>
        <taxon>Comamonas</taxon>
    </lineage>
</organism>
<sequence length="185" mass="20160">MSSRTLIFGALCGGAIVLAGCQPAGQDDLRQWMADLRANTKPHVTPLKEPVEFSPQGYLAGDGIDPFNAQKLTQALRRDTQESAGNASLIAPELTRRKEPLEAYPLDTVTMVGSMVKSGKPTALVTVDKMLYQVQVGNYLGQNYGKIMAITETSMQVREIVQDQSGDWVERMTTLELQEGTGAKK</sequence>
<dbReference type="EMBL" id="CP042344">
    <property type="protein sequence ID" value="QEA13680.1"/>
    <property type="molecule type" value="Genomic_DNA"/>
</dbReference>
<dbReference type="AlphaFoldDB" id="A0A5B8RW13"/>
<dbReference type="RefSeq" id="WP_146913270.1">
    <property type="nucleotide sequence ID" value="NZ_CP042344.1"/>
</dbReference>